<evidence type="ECO:0000256" key="1">
    <source>
        <dbReference type="ARBA" id="ARBA00010233"/>
    </source>
</evidence>
<proteinExistence type="inferred from homology"/>
<organism evidence="8 9">
    <name type="scientific">Parvularcula mediterranea</name>
    <dbReference type="NCBI Taxonomy" id="2732508"/>
    <lineage>
        <taxon>Bacteria</taxon>
        <taxon>Pseudomonadati</taxon>
        <taxon>Pseudomonadota</taxon>
        <taxon>Alphaproteobacteria</taxon>
        <taxon>Parvularculales</taxon>
        <taxon>Parvularculaceae</taxon>
        <taxon>Parvularcula</taxon>
    </lineage>
</organism>
<dbReference type="InterPro" id="IPR003507">
    <property type="entry name" value="S66_fam"/>
</dbReference>
<dbReference type="InterPro" id="IPR029062">
    <property type="entry name" value="Class_I_gatase-like"/>
</dbReference>
<protein>
    <submittedName>
        <fullName evidence="8">LD-carboxypeptidase</fullName>
    </submittedName>
</protein>
<reference evidence="8 9" key="1">
    <citation type="submission" date="2020-05" db="EMBL/GenBank/DDBJ databases">
        <title>Parvularcula mediterraneae sp. nov., isolated from polypropylene straw from shallow seawater of the seashore of Laganas in Zakynthos island, Greece.</title>
        <authorList>
            <person name="Szabo I."/>
            <person name="Al-Omari J."/>
            <person name="Rado J."/>
            <person name="Szerdahelyi G.S."/>
        </authorList>
    </citation>
    <scope>NUCLEOTIDE SEQUENCE [LARGE SCALE GENOMIC DNA]</scope>
    <source>
        <strain evidence="8 9">ZS-1/3</strain>
    </source>
</reference>
<evidence type="ECO:0000313" key="8">
    <source>
        <dbReference type="EMBL" id="NNU15610.1"/>
    </source>
</evidence>
<accession>A0A7Y3RKD7</accession>
<dbReference type="PANTHER" id="PTHR30237">
    <property type="entry name" value="MURAMOYLTETRAPEPTIDE CARBOXYPEPTIDASE"/>
    <property type="match status" value="1"/>
</dbReference>
<dbReference type="Gene3D" id="3.50.30.60">
    <property type="entry name" value="LD-carboxypeptidase A C-terminal domain-like"/>
    <property type="match status" value="1"/>
</dbReference>
<dbReference type="InterPro" id="IPR040449">
    <property type="entry name" value="Peptidase_S66_N"/>
</dbReference>
<dbReference type="InterPro" id="IPR027461">
    <property type="entry name" value="Carboxypeptidase_A_C_sf"/>
</dbReference>
<dbReference type="InterPro" id="IPR040921">
    <property type="entry name" value="Peptidase_S66C"/>
</dbReference>
<dbReference type="Gene3D" id="3.40.50.10740">
    <property type="entry name" value="Class I glutamine amidotransferase-like"/>
    <property type="match status" value="1"/>
</dbReference>
<dbReference type="CDD" id="cd07025">
    <property type="entry name" value="Peptidase_S66"/>
    <property type="match status" value="1"/>
</dbReference>
<gene>
    <name evidence="8" type="ORF">HK107_04670</name>
</gene>
<evidence type="ECO:0000256" key="3">
    <source>
        <dbReference type="ARBA" id="ARBA00022670"/>
    </source>
</evidence>
<name>A0A7Y3RKD7_9PROT</name>
<dbReference type="Pfam" id="PF02016">
    <property type="entry name" value="Peptidase_S66"/>
    <property type="match status" value="1"/>
</dbReference>
<feature type="domain" description="LD-carboxypeptidase C-terminal" evidence="7">
    <location>
        <begin position="155"/>
        <end position="257"/>
    </location>
</feature>
<keyword evidence="4" id="KW-0378">Hydrolase</keyword>
<dbReference type="Pfam" id="PF17676">
    <property type="entry name" value="Peptidase_S66C"/>
    <property type="match status" value="1"/>
</dbReference>
<dbReference type="EMBL" id="JABFCX010000002">
    <property type="protein sequence ID" value="NNU15610.1"/>
    <property type="molecule type" value="Genomic_DNA"/>
</dbReference>
<keyword evidence="5" id="KW-0720">Serine protease</keyword>
<dbReference type="GO" id="GO:0006508">
    <property type="term" value="P:proteolysis"/>
    <property type="evidence" value="ECO:0007669"/>
    <property type="project" value="UniProtKB-KW"/>
</dbReference>
<dbReference type="Proteomes" id="UP000536835">
    <property type="component" value="Unassembled WGS sequence"/>
</dbReference>
<dbReference type="SUPFAM" id="SSF141986">
    <property type="entry name" value="LD-carboxypeptidase A C-terminal domain-like"/>
    <property type="match status" value="1"/>
</dbReference>
<evidence type="ECO:0000256" key="5">
    <source>
        <dbReference type="ARBA" id="ARBA00022825"/>
    </source>
</evidence>
<dbReference type="AlphaFoldDB" id="A0A7Y3RKD7"/>
<evidence type="ECO:0000313" key="9">
    <source>
        <dbReference type="Proteomes" id="UP000536835"/>
    </source>
</evidence>
<keyword evidence="2 8" id="KW-0121">Carboxypeptidase</keyword>
<feature type="domain" description="LD-carboxypeptidase N-terminal" evidence="6">
    <location>
        <begin position="3"/>
        <end position="120"/>
    </location>
</feature>
<dbReference type="PANTHER" id="PTHR30237:SF2">
    <property type="entry name" value="MUREIN TETRAPEPTIDE CARBOXYPEPTIDASE"/>
    <property type="match status" value="1"/>
</dbReference>
<evidence type="ECO:0000256" key="2">
    <source>
        <dbReference type="ARBA" id="ARBA00022645"/>
    </source>
</evidence>
<dbReference type="InterPro" id="IPR027478">
    <property type="entry name" value="LdcA_N"/>
</dbReference>
<keyword evidence="9" id="KW-1185">Reference proteome</keyword>
<dbReference type="RefSeq" id="WP_173197187.1">
    <property type="nucleotide sequence ID" value="NZ_JABFCX010000002.1"/>
</dbReference>
<evidence type="ECO:0000259" key="6">
    <source>
        <dbReference type="Pfam" id="PF02016"/>
    </source>
</evidence>
<dbReference type="SUPFAM" id="SSF52317">
    <property type="entry name" value="Class I glutamine amidotransferase-like"/>
    <property type="match status" value="1"/>
</dbReference>
<sequence>MRVAVVAPSRSLPQEAAEEVEALARKAGVELVIDPRCFLAEGHFAGSDQARADAFVSAANDPSFDAIWFARGGYGACRILDRVLPQLGEAAEAKTYLGYSDGGYLLAALDRNGIGHSVHGSMLGDVLRDGGEKAIEQCLMFLSSGQAEEPAVVLNLAVLASLVATPYLPDLNGRTLIIEEVDEHLYAIDRMLFTAFSSGRLAGVKGLKLGRINMVPENDIDFGQTAEEIVRAHCACGEIPFLGHADVGHDVENKVVPWR</sequence>
<dbReference type="GO" id="GO:0008236">
    <property type="term" value="F:serine-type peptidase activity"/>
    <property type="evidence" value="ECO:0007669"/>
    <property type="project" value="UniProtKB-KW"/>
</dbReference>
<comment type="caution">
    <text evidence="8">The sequence shown here is derived from an EMBL/GenBank/DDBJ whole genome shotgun (WGS) entry which is preliminary data.</text>
</comment>
<keyword evidence="3" id="KW-0645">Protease</keyword>
<evidence type="ECO:0000256" key="4">
    <source>
        <dbReference type="ARBA" id="ARBA00022801"/>
    </source>
</evidence>
<comment type="similarity">
    <text evidence="1">Belongs to the peptidase S66 family.</text>
</comment>
<evidence type="ECO:0000259" key="7">
    <source>
        <dbReference type="Pfam" id="PF17676"/>
    </source>
</evidence>
<dbReference type="GO" id="GO:0004180">
    <property type="term" value="F:carboxypeptidase activity"/>
    <property type="evidence" value="ECO:0007669"/>
    <property type="project" value="UniProtKB-KW"/>
</dbReference>